<dbReference type="AlphaFoldDB" id="A0ABD3GZ70"/>
<protein>
    <recommendedName>
        <fullName evidence="1">Reverse transcriptase domain-containing protein</fullName>
    </recommendedName>
</protein>
<evidence type="ECO:0000313" key="3">
    <source>
        <dbReference type="Proteomes" id="UP001633002"/>
    </source>
</evidence>
<name>A0ABD3GZ70_9MARC</name>
<evidence type="ECO:0000313" key="2">
    <source>
        <dbReference type="EMBL" id="KAL3683682.1"/>
    </source>
</evidence>
<reference evidence="2 3" key="1">
    <citation type="submission" date="2024-09" db="EMBL/GenBank/DDBJ databases">
        <title>Chromosome-scale assembly of Riccia sorocarpa.</title>
        <authorList>
            <person name="Paukszto L."/>
        </authorList>
    </citation>
    <scope>NUCLEOTIDE SEQUENCE [LARGE SCALE GENOMIC DNA]</scope>
    <source>
        <strain evidence="2">LP-2024</strain>
        <tissue evidence="2">Aerial parts of the thallus</tissue>
    </source>
</reference>
<dbReference type="PROSITE" id="PS50878">
    <property type="entry name" value="RT_POL"/>
    <property type="match status" value="1"/>
</dbReference>
<sequence>MKAYDRVAYGFLWDTLSAMEMGAETVERIKGLVEGSKSEVHINGSFTEEITIGVNCKQGCPLAPLLFAMTPQALMRALMEEEKRGNIRGLNTGECHSLLHQLFADDTSIGITAEEHQFENLKEVIKEFESASGACLNLQKSIVMQLKPRQPPTWMSQTGCEIAGPGRSFKYLGVATSSPIDEKTITDEIVQKLMRKLKHWSNRIDGSPTLTRIMGSWYKARKRLRWKVDHGELDGECLCYRLRRYSKLQEDQE</sequence>
<proteinExistence type="predicted"/>
<dbReference type="EMBL" id="JBJQOH010000006">
    <property type="protein sequence ID" value="KAL3683682.1"/>
    <property type="molecule type" value="Genomic_DNA"/>
</dbReference>
<accession>A0ABD3GZ70</accession>
<dbReference type="PANTHER" id="PTHR31635:SF196">
    <property type="entry name" value="REVERSE TRANSCRIPTASE DOMAIN-CONTAINING PROTEIN-RELATED"/>
    <property type="match status" value="1"/>
</dbReference>
<dbReference type="Proteomes" id="UP001633002">
    <property type="component" value="Unassembled WGS sequence"/>
</dbReference>
<evidence type="ECO:0000259" key="1">
    <source>
        <dbReference type="PROSITE" id="PS50878"/>
    </source>
</evidence>
<feature type="domain" description="Reverse transcriptase" evidence="1">
    <location>
        <begin position="1"/>
        <end position="176"/>
    </location>
</feature>
<dbReference type="InterPro" id="IPR000477">
    <property type="entry name" value="RT_dom"/>
</dbReference>
<comment type="caution">
    <text evidence="2">The sequence shown here is derived from an EMBL/GenBank/DDBJ whole genome shotgun (WGS) entry which is preliminary data.</text>
</comment>
<dbReference type="Pfam" id="PF00078">
    <property type="entry name" value="RVT_1"/>
    <property type="match status" value="1"/>
</dbReference>
<gene>
    <name evidence="2" type="ORF">R1sor_001704</name>
</gene>
<dbReference type="PANTHER" id="PTHR31635">
    <property type="entry name" value="REVERSE TRANSCRIPTASE DOMAIN-CONTAINING PROTEIN-RELATED"/>
    <property type="match status" value="1"/>
</dbReference>
<organism evidence="2 3">
    <name type="scientific">Riccia sorocarpa</name>
    <dbReference type="NCBI Taxonomy" id="122646"/>
    <lineage>
        <taxon>Eukaryota</taxon>
        <taxon>Viridiplantae</taxon>
        <taxon>Streptophyta</taxon>
        <taxon>Embryophyta</taxon>
        <taxon>Marchantiophyta</taxon>
        <taxon>Marchantiopsida</taxon>
        <taxon>Marchantiidae</taxon>
        <taxon>Marchantiales</taxon>
        <taxon>Ricciaceae</taxon>
        <taxon>Riccia</taxon>
    </lineage>
</organism>
<keyword evidence="3" id="KW-1185">Reference proteome</keyword>